<sequence>MNTENQITKTGDENPFTDMGFIKFWIVSTVFWFSFPVSLVLCYLALGSVRTKQLVKALVHDFLQTLFIILAVICVIVYGIYHYVSGLF</sequence>
<evidence type="ECO:0000313" key="2">
    <source>
        <dbReference type="EMBL" id="ADE39758.1"/>
    </source>
</evidence>
<reference evidence="2 3" key="1">
    <citation type="journal article" date="2010" name="J. Bacteriol.">
        <title>Complete genome sequence of "Candidatus Puniceispirillum marinum" IMCC1322, a representative of the SAR116 clade in the Alphaproteobacteria.</title>
        <authorList>
            <person name="Oh H.M."/>
            <person name="Kwon K.K."/>
            <person name="Kang I."/>
            <person name="Kang S.G."/>
            <person name="Lee J.H."/>
            <person name="Kim S.J."/>
            <person name="Cho J.C."/>
        </authorList>
    </citation>
    <scope>NUCLEOTIDE SEQUENCE [LARGE SCALE GENOMIC DNA]</scope>
    <source>
        <strain evidence="2 3">IMCC1322</strain>
    </source>
</reference>
<keyword evidence="3" id="KW-1185">Reference proteome</keyword>
<dbReference type="EMBL" id="CP001751">
    <property type="protein sequence ID" value="ADE39758.1"/>
    <property type="molecule type" value="Genomic_DNA"/>
</dbReference>
<evidence type="ECO:0000313" key="3">
    <source>
        <dbReference type="Proteomes" id="UP000007460"/>
    </source>
</evidence>
<keyword evidence="1" id="KW-1133">Transmembrane helix</keyword>
<accession>D5BU11</accession>
<keyword evidence="1" id="KW-0472">Membrane</keyword>
<protein>
    <submittedName>
        <fullName evidence="2">Sodium:neurotransmitter symporter family protein</fullName>
    </submittedName>
</protein>
<feature type="transmembrane region" description="Helical" evidence="1">
    <location>
        <begin position="24"/>
        <end position="46"/>
    </location>
</feature>
<dbReference type="OrthoDB" id="9855035at2"/>
<evidence type="ECO:0000256" key="1">
    <source>
        <dbReference type="SAM" id="Phobius"/>
    </source>
</evidence>
<proteinExistence type="predicted"/>
<name>D5BU11_PUNMI</name>
<dbReference type="AlphaFoldDB" id="D5BU11"/>
<feature type="transmembrane region" description="Helical" evidence="1">
    <location>
        <begin position="58"/>
        <end position="81"/>
    </location>
</feature>
<dbReference type="HOGENOM" id="CLU_2466752_0_0_5"/>
<dbReference type="KEGG" id="apb:SAR116_1515"/>
<organism evidence="2 3">
    <name type="scientific">Puniceispirillum marinum (strain IMCC1322)</name>
    <dbReference type="NCBI Taxonomy" id="488538"/>
    <lineage>
        <taxon>Bacteria</taxon>
        <taxon>Pseudomonadati</taxon>
        <taxon>Pseudomonadota</taxon>
        <taxon>Alphaproteobacteria</taxon>
        <taxon>Candidatus Puniceispirillales</taxon>
        <taxon>Candidatus Puniceispirillaceae</taxon>
        <taxon>Candidatus Puniceispirillum</taxon>
    </lineage>
</organism>
<gene>
    <name evidence="2" type="ordered locus">SAR116_1515</name>
</gene>
<dbReference type="Proteomes" id="UP000007460">
    <property type="component" value="Chromosome"/>
</dbReference>
<keyword evidence="1" id="KW-0812">Transmembrane</keyword>